<reference evidence="2" key="1">
    <citation type="submission" date="2017-09" db="EMBL/GenBank/DDBJ databases">
        <title>Depth-based differentiation of microbial function through sediment-hosted aquifers and enrichment of novel symbionts in the deep terrestrial subsurface.</title>
        <authorList>
            <person name="Probst A.J."/>
            <person name="Ladd B."/>
            <person name="Jarett J.K."/>
            <person name="Geller-Mcgrath D.E."/>
            <person name="Sieber C.M.K."/>
            <person name="Emerson J.B."/>
            <person name="Anantharaman K."/>
            <person name="Thomas B.C."/>
            <person name="Malmstrom R."/>
            <person name="Stieglmeier M."/>
            <person name="Klingl A."/>
            <person name="Woyke T."/>
            <person name="Ryan C.M."/>
            <person name="Banfield J.F."/>
        </authorList>
    </citation>
    <scope>NUCLEOTIDE SEQUENCE [LARGE SCALE GENOMIC DNA]</scope>
</reference>
<dbReference type="Proteomes" id="UP000230543">
    <property type="component" value="Unassembled WGS sequence"/>
</dbReference>
<accession>A0A2M6WCV8</accession>
<proteinExistence type="predicted"/>
<protein>
    <submittedName>
        <fullName evidence="1">Uncharacterized protein</fullName>
    </submittedName>
</protein>
<evidence type="ECO:0000313" key="2">
    <source>
        <dbReference type="Proteomes" id="UP000230543"/>
    </source>
</evidence>
<evidence type="ECO:0000313" key="1">
    <source>
        <dbReference type="EMBL" id="PIT90629.1"/>
    </source>
</evidence>
<gene>
    <name evidence="1" type="ORF">COU22_01100</name>
</gene>
<dbReference type="Gene3D" id="1.10.30.50">
    <property type="match status" value="1"/>
</dbReference>
<dbReference type="InterPro" id="IPR003615">
    <property type="entry name" value="HNH_nuc"/>
</dbReference>
<comment type="caution">
    <text evidence="1">The sequence shown here is derived from an EMBL/GenBank/DDBJ whole genome shotgun (WGS) entry which is preliminary data.</text>
</comment>
<dbReference type="CDD" id="cd00085">
    <property type="entry name" value="HNHc"/>
    <property type="match status" value="1"/>
</dbReference>
<name>A0A2M6WCV8_9BACT</name>
<dbReference type="EMBL" id="PFBO01000034">
    <property type="protein sequence ID" value="PIT90629.1"/>
    <property type="molecule type" value="Genomic_DNA"/>
</dbReference>
<dbReference type="AlphaFoldDB" id="A0A2M6WCV8"/>
<sequence>MAEKRKYQDRAQYLIKAVAKRRKNLRSKSIEHLGGKCQSCGYAKYEGALEFHHLDSRKKDFGLSSKGMTRSWEKIRNELDKCILLCANCHREIHGQKLQLPVRKSGVNTR</sequence>
<organism evidence="1 2">
    <name type="scientific">Candidatus Komeilibacteria bacterium CG10_big_fil_rev_8_21_14_0_10_41_13</name>
    <dbReference type="NCBI Taxonomy" id="1974476"/>
    <lineage>
        <taxon>Bacteria</taxon>
        <taxon>Candidatus Komeiliibacteriota</taxon>
    </lineage>
</organism>